<dbReference type="PANTHER" id="PTHR14296">
    <property type="entry name" value="REMODELING AND SPACING FACTOR 1"/>
    <property type="match status" value="1"/>
</dbReference>
<sequence>MREMHALEKYSIRLSLVWFCIKLDTESFITTSANTEINCKIVPPLAGEFPRISPFYTHSSSSLLPLSLSLSLSLSPKMVTLRQRTTVATQEPEPVMKEEGLCGDNLTIVVDDDSSTDSAVKHLRGRWELASVFAPLVSDKLKLTAEEIEMGLIDSNSTNAQLHIALLKGIPPVNKTLDDGDAWITVLCKTLDPWWPWIAKGDIPITANKGYLVEMVLPNNFLLSCCMDREEISEYKGLDPINRLQLLKALCELRVQQDDARAYIQENAKEGASDSCIRKRKLGGDGKKTSYWCDEHLLFDGNDIQGYRLYREVNEISKSAKAKKNACSDLSCCCWETEATTLDEFQRVAGELSSSKASSLAAIGKLIETDAIPIVEKYQKKKERAIKKKMKQEMAVRVSFSRPIRTTRSCRNRMPATYTFDAYDKMISDAVEETEETDRDDEEGNEQQSASLVVSEDSSEGKKMKSTEGVTESEEEAPESENGDVKEIEKSKEDSEGKREFGAKNRLRQRVTRNSALC</sequence>
<protein>
    <submittedName>
        <fullName evidence="2">Uncharacterized protein</fullName>
    </submittedName>
</protein>
<name>A0AAU9RPP5_THLAR</name>
<evidence type="ECO:0000313" key="2">
    <source>
        <dbReference type="EMBL" id="CAH2044427.1"/>
    </source>
</evidence>
<proteinExistence type="predicted"/>
<feature type="compositionally biased region" description="Acidic residues" evidence="1">
    <location>
        <begin position="431"/>
        <end position="445"/>
    </location>
</feature>
<evidence type="ECO:0000256" key="1">
    <source>
        <dbReference type="SAM" id="MobiDB-lite"/>
    </source>
</evidence>
<feature type="compositionally biased region" description="Basic and acidic residues" evidence="1">
    <location>
        <begin position="483"/>
        <end position="503"/>
    </location>
</feature>
<dbReference type="GO" id="GO:0006355">
    <property type="term" value="P:regulation of DNA-templated transcription"/>
    <property type="evidence" value="ECO:0007669"/>
    <property type="project" value="InterPro"/>
</dbReference>
<feature type="region of interest" description="Disordered" evidence="1">
    <location>
        <begin position="431"/>
        <end position="518"/>
    </location>
</feature>
<dbReference type="GO" id="GO:0031213">
    <property type="term" value="C:RSF complex"/>
    <property type="evidence" value="ECO:0007669"/>
    <property type="project" value="InterPro"/>
</dbReference>
<accession>A0AAU9RPP5</accession>
<dbReference type="AlphaFoldDB" id="A0AAU9RPP5"/>
<feature type="compositionally biased region" description="Acidic residues" evidence="1">
    <location>
        <begin position="471"/>
        <end position="482"/>
    </location>
</feature>
<evidence type="ECO:0000313" key="3">
    <source>
        <dbReference type="Proteomes" id="UP000836841"/>
    </source>
</evidence>
<reference evidence="2 3" key="1">
    <citation type="submission" date="2022-03" db="EMBL/GenBank/DDBJ databases">
        <authorList>
            <person name="Nunn A."/>
            <person name="Chopra R."/>
            <person name="Nunn A."/>
            <person name="Contreras Garrido A."/>
        </authorList>
    </citation>
    <scope>NUCLEOTIDE SEQUENCE [LARGE SCALE GENOMIC DNA]</scope>
</reference>
<keyword evidence="3" id="KW-1185">Reference proteome</keyword>
<gene>
    <name evidence="2" type="ORF">TAV2_LOCUS7747</name>
</gene>
<dbReference type="EMBL" id="OU466858">
    <property type="protein sequence ID" value="CAH2044427.1"/>
    <property type="molecule type" value="Genomic_DNA"/>
</dbReference>
<dbReference type="InterPro" id="IPR028938">
    <property type="entry name" value="Rsf1-like"/>
</dbReference>
<dbReference type="Proteomes" id="UP000836841">
    <property type="component" value="Chromosome 2"/>
</dbReference>
<dbReference type="PANTHER" id="PTHR14296:SF12">
    <property type="entry name" value="DDT DOMAIN-CONTAINING PROTEIN DDR4 ISOFORM X1"/>
    <property type="match status" value="1"/>
</dbReference>
<organism evidence="2 3">
    <name type="scientific">Thlaspi arvense</name>
    <name type="common">Field penny-cress</name>
    <dbReference type="NCBI Taxonomy" id="13288"/>
    <lineage>
        <taxon>Eukaryota</taxon>
        <taxon>Viridiplantae</taxon>
        <taxon>Streptophyta</taxon>
        <taxon>Embryophyta</taxon>
        <taxon>Tracheophyta</taxon>
        <taxon>Spermatophyta</taxon>
        <taxon>Magnoliopsida</taxon>
        <taxon>eudicotyledons</taxon>
        <taxon>Gunneridae</taxon>
        <taxon>Pentapetalae</taxon>
        <taxon>rosids</taxon>
        <taxon>malvids</taxon>
        <taxon>Brassicales</taxon>
        <taxon>Brassicaceae</taxon>
        <taxon>Thlaspideae</taxon>
        <taxon>Thlaspi</taxon>
    </lineage>
</organism>